<accession>A0A4S4M0D0</accession>
<dbReference type="EMBL" id="SGPM01000591">
    <property type="protein sequence ID" value="THH18469.1"/>
    <property type="molecule type" value="Genomic_DNA"/>
</dbReference>
<dbReference type="Proteomes" id="UP000308730">
    <property type="component" value="Unassembled WGS sequence"/>
</dbReference>
<organism evidence="1 2">
    <name type="scientific">Antrodiella citrinella</name>
    <dbReference type="NCBI Taxonomy" id="2447956"/>
    <lineage>
        <taxon>Eukaryota</taxon>
        <taxon>Fungi</taxon>
        <taxon>Dikarya</taxon>
        <taxon>Basidiomycota</taxon>
        <taxon>Agaricomycotina</taxon>
        <taxon>Agaricomycetes</taxon>
        <taxon>Polyporales</taxon>
        <taxon>Steccherinaceae</taxon>
        <taxon>Antrodiella</taxon>
    </lineage>
</organism>
<sequence>MCNLETEGTKYACGHYAITRKLRKIDCNLDTCIHSRRHHMPCYNCDYHEKFLGPDAKETVTAYSKDFCDQCSVWYKSRR</sequence>
<protein>
    <submittedName>
        <fullName evidence="1">Uncharacterized protein</fullName>
    </submittedName>
</protein>
<evidence type="ECO:0000313" key="2">
    <source>
        <dbReference type="Proteomes" id="UP000308730"/>
    </source>
</evidence>
<keyword evidence="2" id="KW-1185">Reference proteome</keyword>
<reference evidence="1" key="1">
    <citation type="submission" date="2019-02" db="EMBL/GenBank/DDBJ databases">
        <title>Genome sequencing of the rare red list fungi Antrodiella citrinella (Flaviporus citrinellus).</title>
        <authorList>
            <person name="Buettner E."/>
            <person name="Kellner H."/>
        </authorList>
    </citation>
    <scope>NUCLEOTIDE SEQUENCE [LARGE SCALE GENOMIC DNA]</scope>
    <source>
        <strain evidence="1">DSM 108506</strain>
    </source>
</reference>
<proteinExistence type="predicted"/>
<comment type="caution">
    <text evidence="1">The sequence shown here is derived from an EMBL/GenBank/DDBJ whole genome shotgun (WGS) entry which is preliminary data.</text>
</comment>
<name>A0A4S4M0D0_9APHY</name>
<dbReference type="AlphaFoldDB" id="A0A4S4M0D0"/>
<gene>
    <name evidence="1" type="ORF">EUX98_g8951</name>
</gene>
<dbReference type="OrthoDB" id="2840428at2759"/>
<evidence type="ECO:0000313" key="1">
    <source>
        <dbReference type="EMBL" id="THH18469.1"/>
    </source>
</evidence>